<evidence type="ECO:0000313" key="1">
    <source>
        <dbReference type="EMBL" id="KOB77244.1"/>
    </source>
</evidence>
<reference evidence="1 2" key="1">
    <citation type="journal article" date="2015" name="Genome Biol. Evol.">
        <title>The genome of winter moth (Operophtera brumata) provides a genomic perspective on sexual dimorphism and phenology.</title>
        <authorList>
            <person name="Derks M.F."/>
            <person name="Smit S."/>
            <person name="Salis L."/>
            <person name="Schijlen E."/>
            <person name="Bossers A."/>
            <person name="Mateman C."/>
            <person name="Pijl A.S."/>
            <person name="de Ridder D."/>
            <person name="Groenen M.A."/>
            <person name="Visser M.E."/>
            <person name="Megens H.J."/>
        </authorList>
    </citation>
    <scope>NUCLEOTIDE SEQUENCE [LARGE SCALE GENOMIC DNA]</scope>
    <source>
        <strain evidence="1">WM2013NL</strain>
        <tissue evidence="1">Head and thorax</tissue>
    </source>
</reference>
<evidence type="ECO:0000313" key="2">
    <source>
        <dbReference type="Proteomes" id="UP000037510"/>
    </source>
</evidence>
<sequence>MLVSILVDFFKYKVVQSIIILTCWSPAGQVVSLLSTFDCILFADQLNLVRKLSRHGVAATFSCDTSVFKNLYPYQLQGVVYIKQNTSNSLLEKVKPVYFSNRYKWLLVGDNLPSHTHQVRYDAEMTLVRADVAEKKTGKVGHYSEEWYNGSYAEYVEDETLKELDAGIRCGYGVNEVVQTLLWGTTIHNSSMLLKLWYGEADISGAILRILDNRLPYVDYIMPIWPFK</sequence>
<dbReference type="AlphaFoldDB" id="A0A0L7LPE1"/>
<dbReference type="Proteomes" id="UP000037510">
    <property type="component" value="Unassembled WGS sequence"/>
</dbReference>
<gene>
    <name evidence="1" type="ORF">OBRU01_04576</name>
</gene>
<keyword evidence="2" id="KW-1185">Reference proteome</keyword>
<organism evidence="1 2">
    <name type="scientific">Operophtera brumata</name>
    <name type="common">Winter moth</name>
    <name type="synonym">Phalaena brumata</name>
    <dbReference type="NCBI Taxonomy" id="104452"/>
    <lineage>
        <taxon>Eukaryota</taxon>
        <taxon>Metazoa</taxon>
        <taxon>Ecdysozoa</taxon>
        <taxon>Arthropoda</taxon>
        <taxon>Hexapoda</taxon>
        <taxon>Insecta</taxon>
        <taxon>Pterygota</taxon>
        <taxon>Neoptera</taxon>
        <taxon>Endopterygota</taxon>
        <taxon>Lepidoptera</taxon>
        <taxon>Glossata</taxon>
        <taxon>Ditrysia</taxon>
        <taxon>Geometroidea</taxon>
        <taxon>Geometridae</taxon>
        <taxon>Larentiinae</taxon>
        <taxon>Operophtera</taxon>
    </lineage>
</organism>
<accession>A0A0L7LPE1</accession>
<name>A0A0L7LPE1_OPEBR</name>
<comment type="caution">
    <text evidence="1">The sequence shown here is derived from an EMBL/GenBank/DDBJ whole genome shotgun (WGS) entry which is preliminary data.</text>
</comment>
<proteinExistence type="predicted"/>
<protein>
    <submittedName>
        <fullName evidence="1">Uncharacterized protein</fullName>
    </submittedName>
</protein>
<dbReference type="EMBL" id="JTDY01000426">
    <property type="protein sequence ID" value="KOB77244.1"/>
    <property type="molecule type" value="Genomic_DNA"/>
</dbReference>